<reference evidence="1 2" key="1">
    <citation type="journal article" date="2011" name="Stand. Genomic Sci.">
        <title>Complete genome sequence of Marivirga tractuosa type strain (H-43).</title>
        <authorList>
            <person name="Pagani I."/>
            <person name="Chertkov O."/>
            <person name="Lapidus A."/>
            <person name="Lucas S."/>
            <person name="Del Rio T.G."/>
            <person name="Tice H."/>
            <person name="Copeland A."/>
            <person name="Cheng J.F."/>
            <person name="Nolan M."/>
            <person name="Saunders E."/>
            <person name="Pitluck S."/>
            <person name="Held B."/>
            <person name="Goodwin L."/>
            <person name="Liolios K."/>
            <person name="Ovchinikova G."/>
            <person name="Ivanova N."/>
            <person name="Mavromatis K."/>
            <person name="Pati A."/>
            <person name="Chen A."/>
            <person name="Palaniappan K."/>
            <person name="Land M."/>
            <person name="Hauser L."/>
            <person name="Jeffries C.D."/>
            <person name="Detter J.C."/>
            <person name="Han C."/>
            <person name="Tapia R."/>
            <person name="Ngatchou-Djao O.D."/>
            <person name="Rohde M."/>
            <person name="Goker M."/>
            <person name="Spring S."/>
            <person name="Sikorski J."/>
            <person name="Woyke T."/>
            <person name="Bristow J."/>
            <person name="Eisen J.A."/>
            <person name="Markowitz V."/>
            <person name="Hugenholtz P."/>
            <person name="Klenk H.P."/>
            <person name="Kyrpides N.C."/>
        </authorList>
    </citation>
    <scope>NUCLEOTIDE SEQUENCE [LARGE SCALE GENOMIC DNA]</scope>
    <source>
        <strain evidence="2">ATCC 23168 / DSM 4126 / NBRC 15989 / NCIMB 1408 / VKM B-1430 / H-43</strain>
    </source>
</reference>
<dbReference type="EMBL" id="CP002349">
    <property type="protein sequence ID" value="ADR22834.1"/>
    <property type="molecule type" value="Genomic_DNA"/>
</dbReference>
<dbReference type="STRING" id="643867.Ftrac_2857"/>
<evidence type="ECO:0000313" key="2">
    <source>
        <dbReference type="Proteomes" id="UP000008720"/>
    </source>
</evidence>
<accession>E4TSB7</accession>
<dbReference type="KEGG" id="mtt:Ftrac_2857"/>
<dbReference type="AlphaFoldDB" id="E4TSB7"/>
<proteinExistence type="predicted"/>
<dbReference type="Gene3D" id="1.50.10.20">
    <property type="match status" value="1"/>
</dbReference>
<dbReference type="OrthoDB" id="914199at2"/>
<name>E4TSB7_MARTH</name>
<dbReference type="RefSeq" id="WP_013454977.1">
    <property type="nucleotide sequence ID" value="NC_014759.1"/>
</dbReference>
<dbReference type="HOGENOM" id="CLU_569611_0_0_10"/>
<dbReference type="eggNOG" id="COG1657">
    <property type="taxonomic scope" value="Bacteria"/>
</dbReference>
<sequence>MQFRYFLIFIILCSHNSLSQIDNQESAQKLHSKTLIHIEKALNYLEKSQQKENDSIFRFKGEWGSQMSMNFWFPLMGGENSEYDSNCFSVATVHNILANIYLQYPEYQNIPPMLDLAFDRIMSYESDGTFNFWNLLPPTKPHKWFEKEAEEFTRRPNNYPLPLRFIQKAANVADDADDTAAGLLAIYLRNKINDTPIPDSLANIHEIFDLYTDTNRNNRMWYNLWQRQGPESGAFLTWLGEEHEFSKGWNPVQEFFHLATFYLPISKMYPKPYEPYIPYGSNDIDPVINANVLRVLSIYGNQKSIATKDAISFIKDELKNKNYNYSATYYSNRYHIPYYVSKAYKNGVYDLEESCELIQTYVLDNYEENGHWISRDLINDSDSLQSTIFAVNSLLNINGIQTQESQEAILAGLDFIFSKSIADYNQIYWKGGVFFSGGTVVRHVLHWKSDAVTTAFVLEALINLRTQLERKYPELSRDS</sequence>
<gene>
    <name evidence="1" type="ordered locus">Ftrac_2857</name>
</gene>
<keyword evidence="2" id="KW-1185">Reference proteome</keyword>
<dbReference type="SUPFAM" id="SSF48239">
    <property type="entry name" value="Terpenoid cyclases/Protein prenyltransferases"/>
    <property type="match status" value="1"/>
</dbReference>
<dbReference type="InterPro" id="IPR008930">
    <property type="entry name" value="Terpenoid_cyclase/PrenylTrfase"/>
</dbReference>
<dbReference type="Proteomes" id="UP000008720">
    <property type="component" value="Chromosome"/>
</dbReference>
<organism evidence="1 2">
    <name type="scientific">Marivirga tractuosa (strain ATCC 23168 / DSM 4126 / NBRC 15989 / NCIMB 1408 / VKM B-1430 / H-43)</name>
    <name type="common">Microscilla tractuosa</name>
    <name type="synonym">Flexibacter tractuosus</name>
    <dbReference type="NCBI Taxonomy" id="643867"/>
    <lineage>
        <taxon>Bacteria</taxon>
        <taxon>Pseudomonadati</taxon>
        <taxon>Bacteroidota</taxon>
        <taxon>Cytophagia</taxon>
        <taxon>Cytophagales</taxon>
        <taxon>Marivirgaceae</taxon>
        <taxon>Marivirga</taxon>
    </lineage>
</organism>
<protein>
    <submittedName>
        <fullName evidence="1">Uncharacterized protein</fullName>
    </submittedName>
</protein>
<evidence type="ECO:0000313" key="1">
    <source>
        <dbReference type="EMBL" id="ADR22834.1"/>
    </source>
</evidence>